<keyword evidence="7" id="KW-0479">Metal-binding</keyword>
<dbReference type="Proteomes" id="UP000324585">
    <property type="component" value="Unassembled WGS sequence"/>
</dbReference>
<sequence length="588" mass="64755">MSSVRGAPLFQYLGERNALAVRSWTDAAQDRVHQALCDEYQAANRMWDQNAELRAIRTAATFLGGSARLWWSILDPRPQSFAAFLVAVRQQFEPAEPERQARDHLAACSQRNRPVSEYAGDFADCLLQISAVVDGEKFDRFVRGLAPKVQMQVRLKAPTTYESAVHAALSVDPVYRQAAAPSPHHGSSSGFAPMDLRGVEHDGFQRRRAQGLGKKKAVRSKRQQQSSTTPGDRRQGGAKPTGSHVNESRDRCRRCGERGHWANECLNQHELGMLEFQLRTVDMPAHKLLKMAALIDGLPISAVVDTGATATFLSLDLCERIGLKIKTGGPRSPQIRLANGRREPVLGYVRTFLFVPGVGARYTNAWVHHGHHDAILGLDWLNHHQAILNVGEHSFLAPELASDEVQCTDKASTVTVECHMVVDEEKRGSTEKSGEEETTYSVPIHYVTPQVGLDSLPKPDHDVLHLPARADCDACASAKLDKLRAPHRTQRGFYQTFNDTVSVDLVDPAMTGRCGTRGLYTHRDSSTGWYDVIPLAKKTADSALIAFLEVQRGRGWPRIVKSDGGSEFAGSFDVALLANLVAHESGLA</sequence>
<keyword evidence="12" id="KW-1185">Reference proteome</keyword>
<keyword evidence="6" id="KW-0695">RNA-directed DNA polymerase</keyword>
<organism evidence="11 12">
    <name type="scientific">Porphyridium purpureum</name>
    <name type="common">Red alga</name>
    <name type="synonym">Porphyridium cruentum</name>
    <dbReference type="NCBI Taxonomy" id="35688"/>
    <lineage>
        <taxon>Eukaryota</taxon>
        <taxon>Rhodophyta</taxon>
        <taxon>Bangiophyceae</taxon>
        <taxon>Porphyridiales</taxon>
        <taxon>Porphyridiaceae</taxon>
        <taxon>Porphyridium</taxon>
    </lineage>
</organism>
<dbReference type="OrthoDB" id="13267at2759"/>
<accession>A0A5J4YGU5</accession>
<evidence type="ECO:0000256" key="4">
    <source>
        <dbReference type="ARBA" id="ARBA00022759"/>
    </source>
</evidence>
<evidence type="ECO:0000256" key="5">
    <source>
        <dbReference type="ARBA" id="ARBA00022801"/>
    </source>
</evidence>
<evidence type="ECO:0000256" key="6">
    <source>
        <dbReference type="ARBA" id="ARBA00022918"/>
    </source>
</evidence>
<dbReference type="GO" id="GO:0004190">
    <property type="term" value="F:aspartic-type endopeptidase activity"/>
    <property type="evidence" value="ECO:0007669"/>
    <property type="project" value="InterPro"/>
</dbReference>
<dbReference type="GO" id="GO:0003676">
    <property type="term" value="F:nucleic acid binding"/>
    <property type="evidence" value="ECO:0007669"/>
    <property type="project" value="InterPro"/>
</dbReference>
<dbReference type="InterPro" id="IPR001878">
    <property type="entry name" value="Znf_CCHC"/>
</dbReference>
<dbReference type="GO" id="GO:0003964">
    <property type="term" value="F:RNA-directed DNA polymerase activity"/>
    <property type="evidence" value="ECO:0007669"/>
    <property type="project" value="UniProtKB-KW"/>
</dbReference>
<dbReference type="AlphaFoldDB" id="A0A5J4YGU5"/>
<dbReference type="SUPFAM" id="SSF50630">
    <property type="entry name" value="Acid proteases"/>
    <property type="match status" value="1"/>
</dbReference>
<evidence type="ECO:0000259" key="9">
    <source>
        <dbReference type="PROSITE" id="PS50158"/>
    </source>
</evidence>
<dbReference type="PANTHER" id="PTHR15503">
    <property type="entry name" value="LDOC1 RELATED"/>
    <property type="match status" value="1"/>
</dbReference>
<evidence type="ECO:0000256" key="2">
    <source>
        <dbReference type="ARBA" id="ARBA00022695"/>
    </source>
</evidence>
<keyword evidence="2" id="KW-0548">Nucleotidyltransferase</keyword>
<dbReference type="Gene3D" id="4.10.60.10">
    <property type="entry name" value="Zinc finger, CCHC-type"/>
    <property type="match status" value="1"/>
</dbReference>
<dbReference type="InterPro" id="IPR001584">
    <property type="entry name" value="Integrase_cat-core"/>
</dbReference>
<feature type="compositionally biased region" description="Basic residues" evidence="8">
    <location>
        <begin position="208"/>
        <end position="222"/>
    </location>
</feature>
<evidence type="ECO:0000256" key="7">
    <source>
        <dbReference type="PROSITE-ProRule" id="PRU00047"/>
    </source>
</evidence>
<dbReference type="InterPro" id="IPR036875">
    <property type="entry name" value="Znf_CCHC_sf"/>
</dbReference>
<feature type="region of interest" description="Disordered" evidence="8">
    <location>
        <begin position="208"/>
        <end position="250"/>
    </location>
</feature>
<evidence type="ECO:0000259" key="10">
    <source>
        <dbReference type="PROSITE" id="PS50994"/>
    </source>
</evidence>
<evidence type="ECO:0000256" key="1">
    <source>
        <dbReference type="ARBA" id="ARBA00022679"/>
    </source>
</evidence>
<dbReference type="Pfam" id="PF03732">
    <property type="entry name" value="Retrotrans_gag"/>
    <property type="match status" value="1"/>
</dbReference>
<name>A0A5J4YGU5_PORPP</name>
<dbReference type="GO" id="GO:0004519">
    <property type="term" value="F:endonuclease activity"/>
    <property type="evidence" value="ECO:0007669"/>
    <property type="project" value="UniProtKB-KW"/>
</dbReference>
<keyword evidence="3" id="KW-0540">Nuclease</keyword>
<dbReference type="GO" id="GO:0008270">
    <property type="term" value="F:zinc ion binding"/>
    <property type="evidence" value="ECO:0007669"/>
    <property type="project" value="UniProtKB-KW"/>
</dbReference>
<gene>
    <name evidence="11" type="ORF">FVE85_3800</name>
</gene>
<dbReference type="Pfam" id="PF00098">
    <property type="entry name" value="zf-CCHC"/>
    <property type="match status" value="1"/>
</dbReference>
<dbReference type="PANTHER" id="PTHR15503:SF22">
    <property type="entry name" value="TRANSPOSON TY3-I GAG POLYPROTEIN"/>
    <property type="match status" value="1"/>
</dbReference>
<feature type="domain" description="CCHC-type" evidence="9">
    <location>
        <begin position="251"/>
        <end position="265"/>
    </location>
</feature>
<dbReference type="Gene3D" id="2.40.70.10">
    <property type="entry name" value="Acid Proteases"/>
    <property type="match status" value="1"/>
</dbReference>
<keyword evidence="7" id="KW-0862">Zinc</keyword>
<dbReference type="EMBL" id="VRMN01000020">
    <property type="protein sequence ID" value="KAA8490651.1"/>
    <property type="molecule type" value="Genomic_DNA"/>
</dbReference>
<protein>
    <recommendedName>
        <fullName evidence="13">CCHC-type domain-containing protein</fullName>
    </recommendedName>
</protein>
<dbReference type="PROSITE" id="PS50158">
    <property type="entry name" value="ZF_CCHC"/>
    <property type="match status" value="1"/>
</dbReference>
<dbReference type="PROSITE" id="PS50994">
    <property type="entry name" value="INTEGRASE"/>
    <property type="match status" value="1"/>
</dbReference>
<dbReference type="InterPro" id="IPR021109">
    <property type="entry name" value="Peptidase_aspartic_dom_sf"/>
</dbReference>
<dbReference type="Pfam" id="PF13975">
    <property type="entry name" value="gag-asp_proteas"/>
    <property type="match status" value="1"/>
</dbReference>
<comment type="caution">
    <text evidence="11">The sequence shown here is derived from an EMBL/GenBank/DDBJ whole genome shotgun (WGS) entry which is preliminary data.</text>
</comment>
<dbReference type="SMART" id="SM00343">
    <property type="entry name" value="ZnF_C2HC"/>
    <property type="match status" value="1"/>
</dbReference>
<keyword evidence="4" id="KW-0255">Endonuclease</keyword>
<keyword evidence="7" id="KW-0863">Zinc-finger</keyword>
<dbReference type="CDD" id="cd00303">
    <property type="entry name" value="retropepsin_like"/>
    <property type="match status" value="1"/>
</dbReference>
<dbReference type="InterPro" id="IPR036397">
    <property type="entry name" value="RNaseH_sf"/>
</dbReference>
<dbReference type="InterPro" id="IPR005162">
    <property type="entry name" value="Retrotrans_gag_dom"/>
</dbReference>
<evidence type="ECO:0000256" key="3">
    <source>
        <dbReference type="ARBA" id="ARBA00022722"/>
    </source>
</evidence>
<evidence type="ECO:0008006" key="13">
    <source>
        <dbReference type="Google" id="ProtNLM"/>
    </source>
</evidence>
<reference evidence="12" key="1">
    <citation type="journal article" date="2019" name="Nat. Commun.">
        <title>Expansion of phycobilisome linker gene families in mesophilic red algae.</title>
        <authorList>
            <person name="Lee J."/>
            <person name="Kim D."/>
            <person name="Bhattacharya D."/>
            <person name="Yoon H.S."/>
        </authorList>
    </citation>
    <scope>NUCLEOTIDE SEQUENCE [LARGE SCALE GENOMIC DNA]</scope>
    <source>
        <strain evidence="12">CCMP 1328</strain>
    </source>
</reference>
<dbReference type="InterPro" id="IPR012337">
    <property type="entry name" value="RNaseH-like_sf"/>
</dbReference>
<evidence type="ECO:0000313" key="12">
    <source>
        <dbReference type="Proteomes" id="UP000324585"/>
    </source>
</evidence>
<dbReference type="InterPro" id="IPR032567">
    <property type="entry name" value="RTL1-rel"/>
</dbReference>
<feature type="domain" description="Integrase catalytic" evidence="10">
    <location>
        <begin position="482"/>
        <end position="588"/>
    </location>
</feature>
<dbReference type="Gene3D" id="3.30.420.10">
    <property type="entry name" value="Ribonuclease H-like superfamily/Ribonuclease H"/>
    <property type="match status" value="1"/>
</dbReference>
<dbReference type="SUPFAM" id="SSF53098">
    <property type="entry name" value="Ribonuclease H-like"/>
    <property type="match status" value="1"/>
</dbReference>
<keyword evidence="1" id="KW-0808">Transferase</keyword>
<evidence type="ECO:0000256" key="8">
    <source>
        <dbReference type="SAM" id="MobiDB-lite"/>
    </source>
</evidence>
<evidence type="ECO:0000313" key="11">
    <source>
        <dbReference type="EMBL" id="KAA8490651.1"/>
    </source>
</evidence>
<proteinExistence type="predicted"/>
<dbReference type="InterPro" id="IPR001969">
    <property type="entry name" value="Aspartic_peptidase_AS"/>
</dbReference>
<dbReference type="GO" id="GO:0015074">
    <property type="term" value="P:DNA integration"/>
    <property type="evidence" value="ECO:0007669"/>
    <property type="project" value="InterPro"/>
</dbReference>
<dbReference type="PROSITE" id="PS00141">
    <property type="entry name" value="ASP_PROTEASE"/>
    <property type="match status" value="1"/>
</dbReference>
<keyword evidence="5" id="KW-0378">Hydrolase</keyword>
<dbReference type="SUPFAM" id="SSF57756">
    <property type="entry name" value="Retrovirus zinc finger-like domains"/>
    <property type="match status" value="1"/>
</dbReference>
<dbReference type="GO" id="GO:0006508">
    <property type="term" value="P:proteolysis"/>
    <property type="evidence" value="ECO:0007669"/>
    <property type="project" value="InterPro"/>
</dbReference>